<reference evidence="2" key="1">
    <citation type="submission" date="2016-10" db="EMBL/GenBank/DDBJ databases">
        <authorList>
            <person name="Varghese N."/>
            <person name="Submissions S."/>
        </authorList>
    </citation>
    <scope>NUCLEOTIDE SEQUENCE [LARGE SCALE GENOMIC DNA]</scope>
    <source>
        <strain evidence="2">DSM 16471</strain>
    </source>
</reference>
<evidence type="ECO:0000313" key="1">
    <source>
        <dbReference type="EMBL" id="SEL78278.1"/>
    </source>
</evidence>
<gene>
    <name evidence="1" type="ORF">SAMN04488008_105186</name>
</gene>
<dbReference type="STRING" id="228957.SAMN04488008_105186"/>
<name>A0A1H7T0N9_9FLAO</name>
<accession>A0A1H7T0N9</accession>
<keyword evidence="2" id="KW-1185">Reference proteome</keyword>
<dbReference type="AlphaFoldDB" id="A0A1H7T0N9"/>
<organism evidence="1 2">
    <name type="scientific">Maribacter orientalis</name>
    <dbReference type="NCBI Taxonomy" id="228957"/>
    <lineage>
        <taxon>Bacteria</taxon>
        <taxon>Pseudomonadati</taxon>
        <taxon>Bacteroidota</taxon>
        <taxon>Flavobacteriia</taxon>
        <taxon>Flavobacteriales</taxon>
        <taxon>Flavobacteriaceae</taxon>
        <taxon>Maribacter</taxon>
    </lineage>
</organism>
<sequence>MPNKGTYDEINNSGKLSIISDPSLRKAISEIQSQLELVKNQENSVIKIQNYTHQFFLNNGNFRRHLDIIEDVLIDVDPSKFPNNDFIFLENPEFETNLYLFIVMSTNLNTNFYLPLEEQTNLLIKQIRQNIE</sequence>
<dbReference type="OrthoDB" id="821805at2"/>
<dbReference type="EMBL" id="FNZN01000005">
    <property type="protein sequence ID" value="SEL78278.1"/>
    <property type="molecule type" value="Genomic_DNA"/>
</dbReference>
<protein>
    <submittedName>
        <fullName evidence="1">Uncharacterized protein</fullName>
    </submittedName>
</protein>
<dbReference type="Proteomes" id="UP000198990">
    <property type="component" value="Unassembled WGS sequence"/>
</dbReference>
<evidence type="ECO:0000313" key="2">
    <source>
        <dbReference type="Proteomes" id="UP000198990"/>
    </source>
</evidence>
<proteinExistence type="predicted"/>
<dbReference type="RefSeq" id="WP_091624912.1">
    <property type="nucleotide sequence ID" value="NZ_FNZN01000005.1"/>
</dbReference>